<feature type="transmembrane region" description="Helical" evidence="7">
    <location>
        <begin position="282"/>
        <end position="304"/>
    </location>
</feature>
<comment type="caution">
    <text evidence="9">The sequence shown here is derived from an EMBL/GenBank/DDBJ whole genome shotgun (WGS) entry which is preliminary data.</text>
</comment>
<dbReference type="PANTHER" id="PTHR23501:SF1">
    <property type="entry name" value="TRANSPORT PROTEIN HSRA-RELATED"/>
    <property type="match status" value="1"/>
</dbReference>
<dbReference type="Pfam" id="PF07690">
    <property type="entry name" value="MFS_1"/>
    <property type="match status" value="1"/>
</dbReference>
<keyword evidence="10" id="KW-1185">Reference proteome</keyword>
<reference evidence="9 10" key="1">
    <citation type="submission" date="2024-06" db="EMBL/GenBank/DDBJ databases">
        <title>The Natural Products Discovery Center: Release of the First 8490 Sequenced Strains for Exploring Actinobacteria Biosynthetic Diversity.</title>
        <authorList>
            <person name="Kalkreuter E."/>
            <person name="Kautsar S.A."/>
            <person name="Yang D."/>
            <person name="Bader C.D."/>
            <person name="Teijaro C.N."/>
            <person name="Fluegel L."/>
            <person name="Davis C.M."/>
            <person name="Simpson J.R."/>
            <person name="Lauterbach L."/>
            <person name="Steele A.D."/>
            <person name="Gui C."/>
            <person name="Meng S."/>
            <person name="Li G."/>
            <person name="Viehrig K."/>
            <person name="Ye F."/>
            <person name="Su P."/>
            <person name="Kiefer A.F."/>
            <person name="Nichols A."/>
            <person name="Cepeda A.J."/>
            <person name="Yan W."/>
            <person name="Fan B."/>
            <person name="Jiang Y."/>
            <person name="Adhikari A."/>
            <person name="Zheng C.-J."/>
            <person name="Schuster L."/>
            <person name="Cowan T.M."/>
            <person name="Smanski M.J."/>
            <person name="Chevrette M.G."/>
            <person name="De Carvalho L.P.S."/>
            <person name="Shen B."/>
        </authorList>
    </citation>
    <scope>NUCLEOTIDE SEQUENCE [LARGE SCALE GENOMIC DNA]</scope>
    <source>
        <strain evidence="9 10">NPDC000155</strain>
    </source>
</reference>
<keyword evidence="4 7" id="KW-0812">Transmembrane</keyword>
<dbReference type="InterPro" id="IPR004638">
    <property type="entry name" value="EmrB-like"/>
</dbReference>
<keyword evidence="2" id="KW-0813">Transport</keyword>
<feature type="transmembrane region" description="Helical" evidence="7">
    <location>
        <begin position="243"/>
        <end position="261"/>
    </location>
</feature>
<dbReference type="Gene3D" id="1.20.1720.10">
    <property type="entry name" value="Multidrug resistance protein D"/>
    <property type="match status" value="1"/>
</dbReference>
<feature type="transmembrane region" description="Helical" evidence="7">
    <location>
        <begin position="369"/>
        <end position="395"/>
    </location>
</feature>
<feature type="transmembrane region" description="Helical" evidence="7">
    <location>
        <begin position="147"/>
        <end position="169"/>
    </location>
</feature>
<protein>
    <submittedName>
        <fullName evidence="9">DHA2 family efflux MFS transporter permease subunit</fullName>
    </submittedName>
</protein>
<evidence type="ECO:0000256" key="3">
    <source>
        <dbReference type="ARBA" id="ARBA00022475"/>
    </source>
</evidence>
<gene>
    <name evidence="9" type="ORF">ABT384_35330</name>
</gene>
<dbReference type="RefSeq" id="WP_190073653.1">
    <property type="nucleotide sequence ID" value="NZ_BNBM01000015.1"/>
</dbReference>
<evidence type="ECO:0000256" key="7">
    <source>
        <dbReference type="SAM" id="Phobius"/>
    </source>
</evidence>
<evidence type="ECO:0000256" key="5">
    <source>
        <dbReference type="ARBA" id="ARBA00022989"/>
    </source>
</evidence>
<feature type="transmembrane region" description="Helical" evidence="7">
    <location>
        <begin position="20"/>
        <end position="41"/>
    </location>
</feature>
<organism evidence="9 10">
    <name type="scientific">Streptomyces lanatus</name>
    <dbReference type="NCBI Taxonomy" id="66900"/>
    <lineage>
        <taxon>Bacteria</taxon>
        <taxon>Bacillati</taxon>
        <taxon>Actinomycetota</taxon>
        <taxon>Actinomycetes</taxon>
        <taxon>Kitasatosporales</taxon>
        <taxon>Streptomycetaceae</taxon>
        <taxon>Streptomyces</taxon>
    </lineage>
</organism>
<evidence type="ECO:0000259" key="8">
    <source>
        <dbReference type="PROSITE" id="PS50850"/>
    </source>
</evidence>
<feature type="transmembrane region" description="Helical" evidence="7">
    <location>
        <begin position="89"/>
        <end position="108"/>
    </location>
</feature>
<feature type="transmembrane region" description="Helical" evidence="7">
    <location>
        <begin position="207"/>
        <end position="228"/>
    </location>
</feature>
<dbReference type="Proteomes" id="UP001486207">
    <property type="component" value="Unassembled WGS sequence"/>
</dbReference>
<accession>A0ABV1Y241</accession>
<dbReference type="InterPro" id="IPR036259">
    <property type="entry name" value="MFS_trans_sf"/>
</dbReference>
<feature type="transmembrane region" description="Helical" evidence="7">
    <location>
        <begin position="61"/>
        <end position="82"/>
    </location>
</feature>
<evidence type="ECO:0000256" key="4">
    <source>
        <dbReference type="ARBA" id="ARBA00022692"/>
    </source>
</evidence>
<feature type="transmembrane region" description="Helical" evidence="7">
    <location>
        <begin position="316"/>
        <end position="333"/>
    </location>
</feature>
<comment type="subcellular location">
    <subcellularLocation>
        <location evidence="1">Cell membrane</location>
        <topology evidence="1">Multi-pass membrane protein</topology>
    </subcellularLocation>
</comment>
<feature type="transmembrane region" description="Helical" evidence="7">
    <location>
        <begin position="114"/>
        <end position="135"/>
    </location>
</feature>
<evidence type="ECO:0000256" key="1">
    <source>
        <dbReference type="ARBA" id="ARBA00004651"/>
    </source>
</evidence>
<dbReference type="NCBIfam" id="TIGR00711">
    <property type="entry name" value="efflux_EmrB"/>
    <property type="match status" value="1"/>
</dbReference>
<evidence type="ECO:0000313" key="9">
    <source>
        <dbReference type="EMBL" id="MER7377904.1"/>
    </source>
</evidence>
<dbReference type="InterPro" id="IPR020846">
    <property type="entry name" value="MFS_dom"/>
</dbReference>
<dbReference type="Gene3D" id="1.20.1250.20">
    <property type="entry name" value="MFS general substrate transporter like domains"/>
    <property type="match status" value="1"/>
</dbReference>
<evidence type="ECO:0000256" key="2">
    <source>
        <dbReference type="ARBA" id="ARBA00022448"/>
    </source>
</evidence>
<sequence>MSTEQAPTTTGDSGRITSDLWWLSGIMALGGFASLLDSTIINVAIGPLATTFDSQISTVQWVVTGYLLALSATIPLSGWASARFGAKQMVLVSQVLFLIGSVLAGLAWDTTSLIVFRLLQGIGGGMAVPVGQALLAQAAGPQRLGRLMGIVSIPAMFAPLIAPSLGGVLVDYLSWRWLFFINVPLCLATIVLAMLKVKNVVEPTKDARLDVIGLILLMPGLTAFLYGLSEAGNKGGFTGGKTVAGLVIGVVLLAAFALYTLRSRLEPLVDLRLFTRPAFRNGTLANLLLSIAMYGVMIPLPMYFQLVHGATVTESALLLLPQSIGYFAGVILINQLTAVLGVRNLTVLGVVLAVVATVPYGLIDADPNPVLLGVAMIVRGFGLGVAMLPTMTLAFSSAPKELAPMATSTFNVFQRVAASIGTAVLAVVLQQHIEDRLPAGGPAAVTQIQPGGDLAKDIATSFGPPFWWALVFTALAVIPCLLLPRRTAATRQAPREEKESESVVGAG</sequence>
<dbReference type="EMBL" id="JBEPFB010000020">
    <property type="protein sequence ID" value="MER7377904.1"/>
    <property type="molecule type" value="Genomic_DNA"/>
</dbReference>
<feature type="transmembrane region" description="Helical" evidence="7">
    <location>
        <begin position="416"/>
        <end position="433"/>
    </location>
</feature>
<feature type="transmembrane region" description="Helical" evidence="7">
    <location>
        <begin position="466"/>
        <end position="483"/>
    </location>
</feature>
<dbReference type="InterPro" id="IPR011701">
    <property type="entry name" value="MFS"/>
</dbReference>
<evidence type="ECO:0000313" key="10">
    <source>
        <dbReference type="Proteomes" id="UP001486207"/>
    </source>
</evidence>
<feature type="domain" description="Major facilitator superfamily (MFS) profile" evidence="8">
    <location>
        <begin position="23"/>
        <end position="488"/>
    </location>
</feature>
<dbReference type="SUPFAM" id="SSF103473">
    <property type="entry name" value="MFS general substrate transporter"/>
    <property type="match status" value="1"/>
</dbReference>
<evidence type="ECO:0000256" key="6">
    <source>
        <dbReference type="ARBA" id="ARBA00023136"/>
    </source>
</evidence>
<keyword evidence="6 7" id="KW-0472">Membrane</keyword>
<name>A0ABV1Y241_9ACTN</name>
<dbReference type="PROSITE" id="PS50850">
    <property type="entry name" value="MFS"/>
    <property type="match status" value="1"/>
</dbReference>
<keyword evidence="3" id="KW-1003">Cell membrane</keyword>
<dbReference type="CDD" id="cd17503">
    <property type="entry name" value="MFS_LmrB_MDR_like"/>
    <property type="match status" value="1"/>
</dbReference>
<dbReference type="PANTHER" id="PTHR23501">
    <property type="entry name" value="MAJOR FACILITATOR SUPERFAMILY"/>
    <property type="match status" value="1"/>
</dbReference>
<keyword evidence="5 7" id="KW-1133">Transmembrane helix</keyword>
<feature type="transmembrane region" description="Helical" evidence="7">
    <location>
        <begin position="175"/>
        <end position="195"/>
    </location>
</feature>
<feature type="transmembrane region" description="Helical" evidence="7">
    <location>
        <begin position="345"/>
        <end position="363"/>
    </location>
</feature>
<proteinExistence type="predicted"/>